<evidence type="ECO:0000256" key="4">
    <source>
        <dbReference type="ARBA" id="ARBA00023136"/>
    </source>
</evidence>
<proteinExistence type="predicted"/>
<reference evidence="10" key="3">
    <citation type="submission" date="2025-09" db="UniProtKB">
        <authorList>
            <consortium name="Ensembl"/>
        </authorList>
    </citation>
    <scope>IDENTIFICATION</scope>
    <source>
        <strain evidence="10">Isolate ISIS603380</strain>
    </source>
</reference>
<dbReference type="AlphaFoldDB" id="G3TLR0"/>
<dbReference type="InterPro" id="IPR013783">
    <property type="entry name" value="Ig-like_fold"/>
</dbReference>
<dbReference type="GO" id="GO:0009897">
    <property type="term" value="C:external side of plasma membrane"/>
    <property type="evidence" value="ECO:0007669"/>
    <property type="project" value="TreeGrafter"/>
</dbReference>
<dbReference type="PANTHER" id="PTHR16675:SF154">
    <property type="entry name" value="MHC CLASS I POLYPEPTIDE-RELATED SEQUENCE A-RELATED"/>
    <property type="match status" value="1"/>
</dbReference>
<accession>G3TLR0</accession>
<dbReference type="Ensembl" id="ENSLAFT00000020739.3">
    <property type="protein sequence ID" value="ENSLAFP00000015894.3"/>
    <property type="gene ID" value="ENSLAFG00000020929.3"/>
</dbReference>
<dbReference type="Gene3D" id="3.30.500.10">
    <property type="entry name" value="MHC class I-like antigen recognition-like"/>
    <property type="match status" value="1"/>
</dbReference>
<keyword evidence="2" id="KW-1003">Cell membrane</keyword>
<dbReference type="FunFam" id="3.30.500.10:FF:000003">
    <property type="entry name" value="IgG receptor FcRn large subunit p51"/>
    <property type="match status" value="1"/>
</dbReference>
<keyword evidence="7" id="KW-0812">Transmembrane</keyword>
<dbReference type="InParanoid" id="G3TLR0"/>
<dbReference type="Proteomes" id="UP000007646">
    <property type="component" value="Unassembled WGS sequence"/>
</dbReference>
<evidence type="ECO:0000256" key="7">
    <source>
        <dbReference type="SAM" id="Phobius"/>
    </source>
</evidence>
<dbReference type="InterPro" id="IPR011162">
    <property type="entry name" value="MHC_I/II-like_Ag-recog"/>
</dbReference>
<keyword evidence="3 8" id="KW-0732">Signal</keyword>
<dbReference type="Pfam" id="PF07654">
    <property type="entry name" value="C1-set"/>
    <property type="match status" value="1"/>
</dbReference>
<comment type="subcellular location">
    <subcellularLocation>
        <location evidence="1">Cell membrane</location>
    </subcellularLocation>
</comment>
<evidence type="ECO:0000256" key="2">
    <source>
        <dbReference type="ARBA" id="ARBA00022475"/>
    </source>
</evidence>
<evidence type="ECO:0000256" key="5">
    <source>
        <dbReference type="ARBA" id="ARBA00023157"/>
    </source>
</evidence>
<evidence type="ECO:0000256" key="1">
    <source>
        <dbReference type="ARBA" id="ARBA00004236"/>
    </source>
</evidence>
<dbReference type="Gene3D" id="2.60.40.10">
    <property type="entry name" value="Immunoglobulins"/>
    <property type="match status" value="1"/>
</dbReference>
<dbReference type="OMA" id="NISVVWF"/>
<dbReference type="GO" id="GO:0006955">
    <property type="term" value="P:immune response"/>
    <property type="evidence" value="ECO:0007669"/>
    <property type="project" value="TreeGrafter"/>
</dbReference>
<dbReference type="GeneTree" id="ENSGT01150000286995"/>
<dbReference type="InterPro" id="IPR050208">
    <property type="entry name" value="MHC_class-I_related"/>
</dbReference>
<feature type="transmembrane region" description="Helical" evidence="7">
    <location>
        <begin position="310"/>
        <end position="333"/>
    </location>
</feature>
<dbReference type="FunFam" id="2.60.40.10:FF:000204">
    <property type="entry name" value="Major histocompatibility complex, class I-related protein"/>
    <property type="match status" value="1"/>
</dbReference>
<keyword evidence="11" id="KW-1185">Reference proteome</keyword>
<dbReference type="SUPFAM" id="SSF48726">
    <property type="entry name" value="Immunoglobulin"/>
    <property type="match status" value="1"/>
</dbReference>
<organism evidence="10 11">
    <name type="scientific">Loxodonta africana</name>
    <name type="common">African elephant</name>
    <dbReference type="NCBI Taxonomy" id="9785"/>
    <lineage>
        <taxon>Eukaryota</taxon>
        <taxon>Metazoa</taxon>
        <taxon>Chordata</taxon>
        <taxon>Craniata</taxon>
        <taxon>Vertebrata</taxon>
        <taxon>Euteleostomi</taxon>
        <taxon>Mammalia</taxon>
        <taxon>Eutheria</taxon>
        <taxon>Afrotheria</taxon>
        <taxon>Proboscidea</taxon>
        <taxon>Elephantidae</taxon>
        <taxon>Loxodonta</taxon>
    </lineage>
</organism>
<dbReference type="FunCoup" id="G3TLR0">
    <property type="interactions" value="6"/>
</dbReference>
<keyword evidence="6" id="KW-0325">Glycoprotein</keyword>
<dbReference type="SMART" id="SM00407">
    <property type="entry name" value="IGc1"/>
    <property type="match status" value="1"/>
</dbReference>
<reference evidence="10" key="2">
    <citation type="submission" date="2025-08" db="UniProtKB">
        <authorList>
            <consortium name="Ensembl"/>
        </authorList>
    </citation>
    <scope>IDENTIFICATION</scope>
    <source>
        <strain evidence="10">Isolate ISIS603380</strain>
    </source>
</reference>
<keyword evidence="4 7" id="KW-0472">Membrane</keyword>
<evidence type="ECO:0000313" key="11">
    <source>
        <dbReference type="Proteomes" id="UP000007646"/>
    </source>
</evidence>
<dbReference type="GO" id="GO:0005615">
    <property type="term" value="C:extracellular space"/>
    <property type="evidence" value="ECO:0007669"/>
    <property type="project" value="TreeGrafter"/>
</dbReference>
<dbReference type="InterPro" id="IPR003597">
    <property type="entry name" value="Ig_C1-set"/>
</dbReference>
<sequence length="358" mass="40376">WALTTICLFLSLAYLPSSLRPHSVLLRYDITVVSQDGSVQTRFVAEEYFDGKLFLQYDSEKGRAEPQGPWAEAQLGAETWDLETMGFTDIRMELRMTLFDIMKLQDQKRGGAGLDSLQETLGCEIQEDDGPGGFWNYCYGKEHFLCCHLETKRWTVPLSSVQTLALEMRKTWDVDRDKHKYYGHHVEGDICKRLRSYLDLGRDFMGRTVPPAVNVTLSQAMKGKVTLTHWAAGFYSQKITLTRLQDGEPLSKGSQESGSVLSSGNGTYVIWVSTSLPQGEEQRYSCHVEDSGKNMTHPVSHGETSVQESAWPIVLDVLVAAIVIILIITALVLRWCRKKNSGGEDTPFPFHQRVTRAE</sequence>
<feature type="signal peptide" evidence="8">
    <location>
        <begin position="1"/>
        <end position="18"/>
    </location>
</feature>
<dbReference type="InterPro" id="IPR036179">
    <property type="entry name" value="Ig-like_dom_sf"/>
</dbReference>
<dbReference type="eggNOG" id="ENOG502RU00">
    <property type="taxonomic scope" value="Eukaryota"/>
</dbReference>
<evidence type="ECO:0000256" key="3">
    <source>
        <dbReference type="ARBA" id="ARBA00022729"/>
    </source>
</evidence>
<dbReference type="SUPFAM" id="SSF54452">
    <property type="entry name" value="MHC antigen-recognition domain"/>
    <property type="match status" value="1"/>
</dbReference>
<dbReference type="HOGENOM" id="CLU_047501_4_0_1"/>
<feature type="chain" id="PRO_5003455512" description="Immunoglobulin C1-set domain-containing protein" evidence="8">
    <location>
        <begin position="19"/>
        <end position="358"/>
    </location>
</feature>
<reference evidence="10 11" key="1">
    <citation type="submission" date="2009-06" db="EMBL/GenBank/DDBJ databases">
        <title>The Genome Sequence of Loxodonta africana (African elephant).</title>
        <authorList>
            <person name="Di Palma F."/>
            <person name="Heiman D."/>
            <person name="Young S."/>
            <person name="Johnson J."/>
            <person name="Lander E.S."/>
            <person name="Lindblad-Toh K."/>
        </authorList>
    </citation>
    <scope>NUCLEOTIDE SEQUENCE [LARGE SCALE GENOMIC DNA]</scope>
    <source>
        <strain evidence="10 11">Isolate ISIS603380</strain>
    </source>
</reference>
<dbReference type="STRING" id="9785.ENSLAFP00000015894"/>
<dbReference type="PANTHER" id="PTHR16675">
    <property type="entry name" value="MHC CLASS I-RELATED"/>
    <property type="match status" value="1"/>
</dbReference>
<evidence type="ECO:0000313" key="10">
    <source>
        <dbReference type="Ensembl" id="ENSLAFP00000015894.3"/>
    </source>
</evidence>
<protein>
    <recommendedName>
        <fullName evidence="9">Immunoglobulin C1-set domain-containing protein</fullName>
    </recommendedName>
</protein>
<name>G3TLR0_LOXAF</name>
<dbReference type="InterPro" id="IPR011161">
    <property type="entry name" value="MHC_I-like_Ag-recog"/>
</dbReference>
<keyword evidence="7" id="KW-1133">Transmembrane helix</keyword>
<keyword evidence="5" id="KW-1015">Disulfide bond</keyword>
<dbReference type="InterPro" id="IPR037055">
    <property type="entry name" value="MHC_I-like_Ag-recog_sf"/>
</dbReference>
<evidence type="ECO:0000259" key="9">
    <source>
        <dbReference type="SMART" id="SM00407"/>
    </source>
</evidence>
<feature type="domain" description="Immunoglobulin C1-set" evidence="9">
    <location>
        <begin position="224"/>
        <end position="296"/>
    </location>
</feature>
<evidence type="ECO:0000256" key="8">
    <source>
        <dbReference type="SAM" id="SignalP"/>
    </source>
</evidence>
<dbReference type="Pfam" id="PF00129">
    <property type="entry name" value="MHC_I"/>
    <property type="match status" value="1"/>
</dbReference>
<evidence type="ECO:0000256" key="6">
    <source>
        <dbReference type="ARBA" id="ARBA00023180"/>
    </source>
</evidence>